<dbReference type="Proteomes" id="UP001403385">
    <property type="component" value="Unassembled WGS sequence"/>
</dbReference>
<dbReference type="EMBL" id="JBDKWZ010000004">
    <property type="protein sequence ID" value="MEN7547915.1"/>
    <property type="molecule type" value="Genomic_DNA"/>
</dbReference>
<dbReference type="PANTHER" id="PTHR36438">
    <property type="entry name" value="IRON-SULFUR CLUSTER REPAIR PROTEIN YTFE"/>
    <property type="match status" value="1"/>
</dbReference>
<dbReference type="AlphaFoldDB" id="A0AAW9RY37"/>
<evidence type="ECO:0008006" key="4">
    <source>
        <dbReference type="Google" id="ProtNLM"/>
    </source>
</evidence>
<reference evidence="2 3" key="1">
    <citation type="submission" date="2024-04" db="EMBL/GenBank/DDBJ databases">
        <title>Novel genus in family Flammeovirgaceae.</title>
        <authorList>
            <person name="Nguyen T.H."/>
            <person name="Vuong T.Q."/>
            <person name="Le H."/>
            <person name="Kim S.-G."/>
        </authorList>
    </citation>
    <scope>NUCLEOTIDE SEQUENCE [LARGE SCALE GENOMIC DNA]</scope>
    <source>
        <strain evidence="2 3">JCM 23209</strain>
    </source>
</reference>
<dbReference type="GO" id="GO:0005737">
    <property type="term" value="C:cytoplasm"/>
    <property type="evidence" value="ECO:0007669"/>
    <property type="project" value="UniProtKB-SubCell"/>
</dbReference>
<comment type="subcellular location">
    <subcellularLocation>
        <location evidence="1">Cytoplasm</location>
    </subcellularLocation>
</comment>
<gene>
    <name evidence="2" type="ORF">AAG747_08345</name>
</gene>
<sequence length="242" mass="28463">MFTETTNLREAIQNYPFVEMAIARYNPTTQNLNCTVSLFCDHHDIDAAFFIQLMDAFADVKNNFHPKNFEAFSIPLILDYLQKTHSFYLNKRLLEIEQSISNLAQIFHPSHALIKVLIDFFKQYENDLINHIEDEEIHLFPYISDLYKVYYEGGASAIGELNDSTYRLDVFETHHDDEIERQISLVSQIIMHYDPELQNSLNFKILLTQLQAFEDDLHIHGLLEDHVLIPKARKLEQAFFNY</sequence>
<accession>A0AAW9RY37</accession>
<organism evidence="2 3">
    <name type="scientific">Rapidithrix thailandica</name>
    <dbReference type="NCBI Taxonomy" id="413964"/>
    <lineage>
        <taxon>Bacteria</taxon>
        <taxon>Pseudomonadati</taxon>
        <taxon>Bacteroidota</taxon>
        <taxon>Cytophagia</taxon>
        <taxon>Cytophagales</taxon>
        <taxon>Flammeovirgaceae</taxon>
        <taxon>Rapidithrix</taxon>
    </lineage>
</organism>
<keyword evidence="3" id="KW-1185">Reference proteome</keyword>
<name>A0AAW9RY37_9BACT</name>
<evidence type="ECO:0000256" key="1">
    <source>
        <dbReference type="ARBA" id="ARBA00004496"/>
    </source>
</evidence>
<evidence type="ECO:0000313" key="2">
    <source>
        <dbReference type="EMBL" id="MEN7547915.1"/>
    </source>
</evidence>
<dbReference type="Gene3D" id="1.20.120.520">
    <property type="entry name" value="nmb1532 protein domain like"/>
    <property type="match status" value="1"/>
</dbReference>
<proteinExistence type="predicted"/>
<evidence type="ECO:0000313" key="3">
    <source>
        <dbReference type="Proteomes" id="UP001403385"/>
    </source>
</evidence>
<protein>
    <recommendedName>
        <fullName evidence="4">Hemerythrin-like domain-containing protein</fullName>
    </recommendedName>
</protein>
<dbReference type="RefSeq" id="WP_346820697.1">
    <property type="nucleotide sequence ID" value="NZ_JBDKWZ010000004.1"/>
</dbReference>
<dbReference type="InterPro" id="IPR019903">
    <property type="entry name" value="RIC_family"/>
</dbReference>
<dbReference type="PANTHER" id="PTHR36438:SF1">
    <property type="entry name" value="IRON-SULFUR CLUSTER REPAIR PROTEIN YTFE"/>
    <property type="match status" value="1"/>
</dbReference>
<comment type="caution">
    <text evidence="2">The sequence shown here is derived from an EMBL/GenBank/DDBJ whole genome shotgun (WGS) entry which is preliminary data.</text>
</comment>